<accession>A9BBG6</accession>
<dbReference type="HOGENOM" id="CLU_1377087_0_0_3"/>
<evidence type="ECO:0000313" key="1">
    <source>
        <dbReference type="EMBL" id="ABX09178.1"/>
    </source>
</evidence>
<name>A9BBG6_PROM4</name>
<gene>
    <name evidence="1" type="ordered locus">P9211_12471</name>
</gene>
<reference evidence="1 2" key="1">
    <citation type="journal article" date="2007" name="PLoS Genet.">
        <title>Patterns and implications of gene gain and loss in the evolution of Prochlorococcus.</title>
        <authorList>
            <person name="Kettler G.C."/>
            <person name="Martiny A.C."/>
            <person name="Huang K."/>
            <person name="Zucker J."/>
            <person name="Coleman M.L."/>
            <person name="Rodrigue S."/>
            <person name="Chen F."/>
            <person name="Lapidus A."/>
            <person name="Ferriera S."/>
            <person name="Johnson J."/>
            <person name="Steglich C."/>
            <person name="Church G.M."/>
            <person name="Richardson P."/>
            <person name="Chisholm S.W."/>
        </authorList>
    </citation>
    <scope>NUCLEOTIDE SEQUENCE [LARGE SCALE GENOMIC DNA]</scope>
    <source>
        <strain evidence="2">MIT 9211</strain>
    </source>
</reference>
<dbReference type="EMBL" id="CP000878">
    <property type="protein sequence ID" value="ABX09178.1"/>
    <property type="molecule type" value="Genomic_DNA"/>
</dbReference>
<keyword evidence="2" id="KW-1185">Reference proteome</keyword>
<dbReference type="OrthoDB" id="542614at2"/>
<proteinExistence type="predicted"/>
<dbReference type="RefSeq" id="WP_012195799.1">
    <property type="nucleotide sequence ID" value="NC_009976.1"/>
</dbReference>
<protein>
    <submittedName>
        <fullName evidence="1">Uncharacterized protein</fullName>
    </submittedName>
</protein>
<dbReference type="KEGG" id="pmj:P9211_12471"/>
<organism evidence="1 2">
    <name type="scientific">Prochlorococcus marinus (strain MIT 9211)</name>
    <dbReference type="NCBI Taxonomy" id="93059"/>
    <lineage>
        <taxon>Bacteria</taxon>
        <taxon>Bacillati</taxon>
        <taxon>Cyanobacteriota</taxon>
        <taxon>Cyanophyceae</taxon>
        <taxon>Synechococcales</taxon>
        <taxon>Prochlorococcaceae</taxon>
        <taxon>Prochlorococcus</taxon>
    </lineage>
</organism>
<dbReference type="eggNOG" id="ENOG502ZCRW">
    <property type="taxonomic scope" value="Bacteria"/>
</dbReference>
<dbReference type="AlphaFoldDB" id="A9BBG6"/>
<dbReference type="Proteomes" id="UP000000788">
    <property type="component" value="Chromosome"/>
</dbReference>
<evidence type="ECO:0000313" key="2">
    <source>
        <dbReference type="Proteomes" id="UP000000788"/>
    </source>
</evidence>
<sequence>MFIILKKILLLIGFFSIIGPNFSADEITYKANKKHSGNKSINTFIAENKNVKVVVIEGFGSDFPEAAQNAAKNALMQVVGSFIDTETIMKMQTEINNGINSEADVNFEFKSNEDYTEEIKEYSQGSIKSFRILERRTENGLYIVKARVDIRIEDFKAYVKKLAYGSQEVSINLFAKAAAETENLSSKYDLLVNKVFTP</sequence>